<accession>A0A517SWQ9</accession>
<dbReference type="RefSeq" id="WP_145273462.1">
    <property type="nucleotide sequence ID" value="NZ_CP036272.1"/>
</dbReference>
<evidence type="ECO:0000313" key="4">
    <source>
        <dbReference type="Proteomes" id="UP000315003"/>
    </source>
</evidence>
<dbReference type="Pfam" id="PF00239">
    <property type="entry name" value="Resolvase"/>
    <property type="match status" value="1"/>
</dbReference>
<dbReference type="CDD" id="cd00338">
    <property type="entry name" value="Ser_Recombinase"/>
    <property type="match status" value="1"/>
</dbReference>
<dbReference type="PANTHER" id="PTHR30461">
    <property type="entry name" value="DNA-INVERTASE FROM LAMBDOID PROPHAGE"/>
    <property type="match status" value="1"/>
</dbReference>
<dbReference type="Gene3D" id="3.90.1750.20">
    <property type="entry name" value="Putative Large Serine Recombinase, Chain B, Domain 2"/>
    <property type="match status" value="1"/>
</dbReference>
<dbReference type="Gene3D" id="3.40.50.1390">
    <property type="entry name" value="Resolvase, N-terminal catalytic domain"/>
    <property type="match status" value="1"/>
</dbReference>
<protein>
    <submittedName>
        <fullName evidence="3">DNA-invertase hin</fullName>
    </submittedName>
</protein>
<dbReference type="InterPro" id="IPR050639">
    <property type="entry name" value="SSR_resolvase"/>
</dbReference>
<dbReference type="InterPro" id="IPR006119">
    <property type="entry name" value="Resolv_N"/>
</dbReference>
<dbReference type="SMART" id="SM00857">
    <property type="entry name" value="Resolvase"/>
    <property type="match status" value="1"/>
</dbReference>
<dbReference type="AlphaFoldDB" id="A0A517SWQ9"/>
<sequence>MSEAPNKQPATIRCAIYTRKSHEEGLQQEFNSLDSQRDAAENYIASQSQEGWVALPNRYDDGGYSGSNLKRPAMARLLADIEAGEIDCVVVYKVDRLSRSLLDFSRIMGTFDEQNVSFVSVTQHFNTTHSMGRLTLNILLSFAQFEREIIGERIRDKIAGQRRRGKWAGGIPVLGYDVDRTGPSPKLVTNADEAVHVRRIFAMYLEMQSLLPVVDELQRLGWFNKSWRTRTGKVRGGYMFDKSSVHYLLKNPLYIGRIKHKDQTFKGEHQAIVDRKVFDAVQALLKSNSRGKGNRIANKYDALLRGLLVCPQCNKAMVHNVARRDSRVYRYYTCQTAIKRGYKNCPFPSLPAGEMEDAVVDHIRCIASDAELRRDVLQQSQTQGDSELEALVSQERSLVAKMTRCHEEIARMTGDADTTSVATDRLATLHEQVASVERTLATVRGDAETLREQSFTETDINAAFADFDNVWNALTTTERIQVLNLLVERVEFDADDSTIAITLHPSGIKSLTQELNPAPEPNETTR</sequence>
<dbReference type="InterPro" id="IPR011109">
    <property type="entry name" value="DNA_bind_recombinase_dom"/>
</dbReference>
<dbReference type="InterPro" id="IPR025827">
    <property type="entry name" value="Zn_ribbon_recom_dom"/>
</dbReference>
<feature type="domain" description="Recombinase" evidence="2">
    <location>
        <begin position="173"/>
        <end position="291"/>
    </location>
</feature>
<dbReference type="OrthoDB" id="266184at2"/>
<name>A0A517SWQ9_9BACT</name>
<dbReference type="Proteomes" id="UP000315003">
    <property type="component" value="Chromosome"/>
</dbReference>
<dbReference type="Pfam" id="PF07508">
    <property type="entry name" value="Recombinase"/>
    <property type="match status" value="1"/>
</dbReference>
<dbReference type="GO" id="GO:0000150">
    <property type="term" value="F:DNA strand exchange activity"/>
    <property type="evidence" value="ECO:0007669"/>
    <property type="project" value="InterPro"/>
</dbReference>
<dbReference type="EMBL" id="CP036272">
    <property type="protein sequence ID" value="QDT60574.1"/>
    <property type="molecule type" value="Genomic_DNA"/>
</dbReference>
<dbReference type="InterPro" id="IPR036162">
    <property type="entry name" value="Resolvase-like_N_sf"/>
</dbReference>
<dbReference type="GO" id="GO:0003677">
    <property type="term" value="F:DNA binding"/>
    <property type="evidence" value="ECO:0007669"/>
    <property type="project" value="InterPro"/>
</dbReference>
<dbReference type="Pfam" id="PF13408">
    <property type="entry name" value="Zn_ribbon_recom"/>
    <property type="match status" value="1"/>
</dbReference>
<dbReference type="PANTHER" id="PTHR30461:SF23">
    <property type="entry name" value="DNA RECOMBINASE-RELATED"/>
    <property type="match status" value="1"/>
</dbReference>
<reference evidence="3 4" key="1">
    <citation type="submission" date="2019-02" db="EMBL/GenBank/DDBJ databases">
        <title>Deep-cultivation of Planctomycetes and their phenomic and genomic characterization uncovers novel biology.</title>
        <authorList>
            <person name="Wiegand S."/>
            <person name="Jogler M."/>
            <person name="Boedeker C."/>
            <person name="Pinto D."/>
            <person name="Vollmers J."/>
            <person name="Rivas-Marin E."/>
            <person name="Kohn T."/>
            <person name="Peeters S.H."/>
            <person name="Heuer A."/>
            <person name="Rast P."/>
            <person name="Oberbeckmann S."/>
            <person name="Bunk B."/>
            <person name="Jeske O."/>
            <person name="Meyerdierks A."/>
            <person name="Storesund J.E."/>
            <person name="Kallscheuer N."/>
            <person name="Luecker S."/>
            <person name="Lage O.M."/>
            <person name="Pohl T."/>
            <person name="Merkel B.J."/>
            <person name="Hornburger P."/>
            <person name="Mueller R.-W."/>
            <person name="Bruemmer F."/>
            <person name="Labrenz M."/>
            <person name="Spormann A.M."/>
            <person name="Op den Camp H."/>
            <person name="Overmann J."/>
            <person name="Amann R."/>
            <person name="Jetten M.S.M."/>
            <person name="Mascher T."/>
            <person name="Medema M.H."/>
            <person name="Devos D.P."/>
            <person name="Kaster A.-K."/>
            <person name="Ovreas L."/>
            <person name="Rohde M."/>
            <person name="Galperin M.Y."/>
            <person name="Jogler C."/>
        </authorList>
    </citation>
    <scope>NUCLEOTIDE SEQUENCE [LARGE SCALE GENOMIC DNA]</scope>
    <source>
        <strain evidence="3 4">SV_7m_r</strain>
    </source>
</reference>
<feature type="domain" description="Resolvase/invertase-type recombinase catalytic" evidence="1">
    <location>
        <begin position="13"/>
        <end position="165"/>
    </location>
</feature>
<dbReference type="PROSITE" id="PS51737">
    <property type="entry name" value="RECOMBINASE_DNA_BIND"/>
    <property type="match status" value="1"/>
</dbReference>
<dbReference type="PROSITE" id="PS51736">
    <property type="entry name" value="RECOMBINASES_3"/>
    <property type="match status" value="1"/>
</dbReference>
<organism evidence="3 4">
    <name type="scientific">Stieleria bergensis</name>
    <dbReference type="NCBI Taxonomy" id="2528025"/>
    <lineage>
        <taxon>Bacteria</taxon>
        <taxon>Pseudomonadati</taxon>
        <taxon>Planctomycetota</taxon>
        <taxon>Planctomycetia</taxon>
        <taxon>Pirellulales</taxon>
        <taxon>Pirellulaceae</taxon>
        <taxon>Stieleria</taxon>
    </lineage>
</organism>
<evidence type="ECO:0000259" key="2">
    <source>
        <dbReference type="PROSITE" id="PS51737"/>
    </source>
</evidence>
<dbReference type="SUPFAM" id="SSF53041">
    <property type="entry name" value="Resolvase-like"/>
    <property type="match status" value="1"/>
</dbReference>
<proteinExistence type="predicted"/>
<dbReference type="InterPro" id="IPR038109">
    <property type="entry name" value="DNA_bind_recomb_sf"/>
</dbReference>
<gene>
    <name evidence="3" type="primary">hin_3</name>
    <name evidence="3" type="ORF">SV7mr_30980</name>
</gene>
<keyword evidence="4" id="KW-1185">Reference proteome</keyword>
<evidence type="ECO:0000259" key="1">
    <source>
        <dbReference type="PROSITE" id="PS51736"/>
    </source>
</evidence>
<evidence type="ECO:0000313" key="3">
    <source>
        <dbReference type="EMBL" id="QDT60574.1"/>
    </source>
</evidence>